<keyword evidence="2" id="KW-1185">Reference proteome</keyword>
<evidence type="ECO:0000313" key="1">
    <source>
        <dbReference type="EMBL" id="GBL86554.1"/>
    </source>
</evidence>
<evidence type="ECO:0008006" key="3">
    <source>
        <dbReference type="Google" id="ProtNLM"/>
    </source>
</evidence>
<accession>A0A4Y2B661</accession>
<proteinExistence type="predicted"/>
<evidence type="ECO:0000313" key="2">
    <source>
        <dbReference type="Proteomes" id="UP000499080"/>
    </source>
</evidence>
<dbReference type="InterPro" id="IPR052709">
    <property type="entry name" value="Transposase-MT_Hybrid"/>
</dbReference>
<dbReference type="Proteomes" id="UP000499080">
    <property type="component" value="Unassembled WGS sequence"/>
</dbReference>
<protein>
    <recommendedName>
        <fullName evidence="3">Histone-lysine N-methyltransferase SETMAR</fullName>
    </recommendedName>
</protein>
<dbReference type="Gene3D" id="3.30.420.10">
    <property type="entry name" value="Ribonuclease H-like superfamily/Ribonuclease H"/>
    <property type="match status" value="1"/>
</dbReference>
<dbReference type="PANTHER" id="PTHR46060:SF1">
    <property type="entry name" value="MARINER MOS1 TRANSPOSASE-LIKE PROTEIN"/>
    <property type="match status" value="1"/>
</dbReference>
<dbReference type="GO" id="GO:0003676">
    <property type="term" value="F:nucleic acid binding"/>
    <property type="evidence" value="ECO:0007669"/>
    <property type="project" value="InterPro"/>
</dbReference>
<dbReference type="InterPro" id="IPR036397">
    <property type="entry name" value="RNaseH_sf"/>
</dbReference>
<organism evidence="1 2">
    <name type="scientific">Araneus ventricosus</name>
    <name type="common">Orbweaver spider</name>
    <name type="synonym">Epeira ventricosa</name>
    <dbReference type="NCBI Taxonomy" id="182803"/>
    <lineage>
        <taxon>Eukaryota</taxon>
        <taxon>Metazoa</taxon>
        <taxon>Ecdysozoa</taxon>
        <taxon>Arthropoda</taxon>
        <taxon>Chelicerata</taxon>
        <taxon>Arachnida</taxon>
        <taxon>Araneae</taxon>
        <taxon>Araneomorphae</taxon>
        <taxon>Entelegynae</taxon>
        <taxon>Araneoidea</taxon>
        <taxon>Araneidae</taxon>
        <taxon>Araneus</taxon>
    </lineage>
</organism>
<comment type="caution">
    <text evidence="1">The sequence shown here is derived from an EMBL/GenBank/DDBJ whole genome shotgun (WGS) entry which is preliminary data.</text>
</comment>
<reference evidence="1 2" key="1">
    <citation type="journal article" date="2019" name="Sci. Rep.">
        <title>Orb-weaving spider Araneus ventricosus genome elucidates the spidroin gene catalogue.</title>
        <authorList>
            <person name="Kono N."/>
            <person name="Nakamura H."/>
            <person name="Ohtoshi R."/>
            <person name="Moran D.A.P."/>
            <person name="Shinohara A."/>
            <person name="Yoshida Y."/>
            <person name="Fujiwara M."/>
            <person name="Mori M."/>
            <person name="Tomita M."/>
            <person name="Arakawa K."/>
        </authorList>
    </citation>
    <scope>NUCLEOTIDE SEQUENCE [LARGE SCALE GENOMIC DNA]</scope>
</reference>
<sequence length="116" mass="13097">MIDLWKTINAAVSCQTLRQVRRTILTSGVVLIRDNINPHSTVVTQQLLQQFKWDVSDHPGYSPNLATGDFHVFPELQNWLGGQSFQKNEQIQSKAKVHLTSLAATFFEEGIGNLVY</sequence>
<dbReference type="EMBL" id="BGPR01000049">
    <property type="protein sequence ID" value="GBL86554.1"/>
    <property type="molecule type" value="Genomic_DNA"/>
</dbReference>
<dbReference type="PANTHER" id="PTHR46060">
    <property type="entry name" value="MARINER MOS1 TRANSPOSASE-LIKE PROTEIN"/>
    <property type="match status" value="1"/>
</dbReference>
<gene>
    <name evidence="1" type="ORF">AVEN_194811_1</name>
</gene>
<name>A0A4Y2B661_ARAVE</name>
<dbReference type="AlphaFoldDB" id="A0A4Y2B661"/>